<organism evidence="1 2">
    <name type="scientific">Aspergillus transmontanensis</name>
    <dbReference type="NCBI Taxonomy" id="1034304"/>
    <lineage>
        <taxon>Eukaryota</taxon>
        <taxon>Fungi</taxon>
        <taxon>Dikarya</taxon>
        <taxon>Ascomycota</taxon>
        <taxon>Pezizomycotina</taxon>
        <taxon>Eurotiomycetes</taxon>
        <taxon>Eurotiomycetidae</taxon>
        <taxon>Eurotiales</taxon>
        <taxon>Aspergillaceae</taxon>
        <taxon>Aspergillus</taxon>
        <taxon>Aspergillus subgen. Circumdati</taxon>
    </lineage>
</organism>
<evidence type="ECO:0000313" key="1">
    <source>
        <dbReference type="EMBL" id="KAE8310944.1"/>
    </source>
</evidence>
<reference evidence="2" key="1">
    <citation type="submission" date="2019-04" db="EMBL/GenBank/DDBJ databases">
        <title>Friends and foes A comparative genomics studyof 23 Aspergillus species from section Flavi.</title>
        <authorList>
            <consortium name="DOE Joint Genome Institute"/>
            <person name="Kjaerbolling I."/>
            <person name="Vesth T."/>
            <person name="Frisvad J.C."/>
            <person name="Nybo J.L."/>
            <person name="Theobald S."/>
            <person name="Kildgaard S."/>
            <person name="Isbrandt T."/>
            <person name="Kuo A."/>
            <person name="Sato A."/>
            <person name="Lyhne E.K."/>
            <person name="Kogle M.E."/>
            <person name="Wiebenga A."/>
            <person name="Kun R.S."/>
            <person name="Lubbers R.J."/>
            <person name="Makela M.R."/>
            <person name="Barry K."/>
            <person name="Chovatia M."/>
            <person name="Clum A."/>
            <person name="Daum C."/>
            <person name="Haridas S."/>
            <person name="He G."/>
            <person name="LaButti K."/>
            <person name="Lipzen A."/>
            <person name="Mondo S."/>
            <person name="Riley R."/>
            <person name="Salamov A."/>
            <person name="Simmons B.A."/>
            <person name="Magnuson J.K."/>
            <person name="Henrissat B."/>
            <person name="Mortensen U.H."/>
            <person name="Larsen T.O."/>
            <person name="Devries R.P."/>
            <person name="Grigoriev I.V."/>
            <person name="Machida M."/>
            <person name="Baker S.E."/>
            <person name="Andersen M.R."/>
        </authorList>
    </citation>
    <scope>NUCLEOTIDE SEQUENCE [LARGE SCALE GENOMIC DNA]</scope>
    <source>
        <strain evidence="2">CBS 130015</strain>
    </source>
</reference>
<evidence type="ECO:0000313" key="2">
    <source>
        <dbReference type="Proteomes" id="UP000325433"/>
    </source>
</evidence>
<protein>
    <submittedName>
        <fullName evidence="1">Uncharacterized protein</fullName>
    </submittedName>
</protein>
<proteinExistence type="predicted"/>
<dbReference type="Proteomes" id="UP000325433">
    <property type="component" value="Unassembled WGS sequence"/>
</dbReference>
<gene>
    <name evidence="1" type="ORF">BDV41DRAFT_543801</name>
</gene>
<keyword evidence="2" id="KW-1185">Reference proteome</keyword>
<accession>A0A5N6VQQ4</accession>
<dbReference type="AlphaFoldDB" id="A0A5N6VQQ4"/>
<sequence>MCLHDRHSFVFFSKCVCVPPKRMRARPVLYHSRYPPALIPHLEQYIGQRFQRWAHRGDTKPVPDITLSATKEPQPLAYV</sequence>
<name>A0A5N6VQQ4_9EURO</name>
<dbReference type="EMBL" id="ML738348">
    <property type="protein sequence ID" value="KAE8310944.1"/>
    <property type="molecule type" value="Genomic_DNA"/>
</dbReference>